<keyword evidence="4" id="KW-0479">Metal-binding</keyword>
<dbReference type="PRINTS" id="PR00385">
    <property type="entry name" value="P450"/>
</dbReference>
<dbReference type="Gene3D" id="1.10.630.10">
    <property type="entry name" value="Cytochrome P450"/>
    <property type="match status" value="1"/>
</dbReference>
<dbReference type="InterPro" id="IPR036396">
    <property type="entry name" value="Cyt_P450_sf"/>
</dbReference>
<dbReference type="PANTHER" id="PTHR46696:SF5">
    <property type="entry name" value="CYTOCHROME P450 BJ-1"/>
    <property type="match status" value="1"/>
</dbReference>
<evidence type="ECO:0000256" key="3">
    <source>
        <dbReference type="ARBA" id="ARBA00022617"/>
    </source>
</evidence>
<reference evidence="8 9" key="1">
    <citation type="submission" date="2017-09" db="EMBL/GenBank/DDBJ databases">
        <authorList>
            <person name="Lee N."/>
            <person name="Cho B.-K."/>
        </authorList>
    </citation>
    <scope>NUCLEOTIDE SEQUENCE [LARGE SCALE GENOMIC DNA]</scope>
    <source>
        <strain evidence="8 9">ATCC 12461</strain>
    </source>
</reference>
<name>A0A5J6HMP5_STRAD</name>
<dbReference type="AlphaFoldDB" id="A0A5J6HMP5"/>
<keyword evidence="5" id="KW-0560">Oxidoreductase</keyword>
<dbReference type="PANTHER" id="PTHR46696">
    <property type="entry name" value="P450, PUTATIVE (EUROFUNG)-RELATED"/>
    <property type="match status" value="1"/>
</dbReference>
<dbReference type="InterPro" id="IPR001128">
    <property type="entry name" value="Cyt_P450"/>
</dbReference>
<dbReference type="GO" id="GO:0004497">
    <property type="term" value="F:monooxygenase activity"/>
    <property type="evidence" value="ECO:0007669"/>
    <property type="project" value="UniProtKB-KW"/>
</dbReference>
<evidence type="ECO:0000256" key="6">
    <source>
        <dbReference type="ARBA" id="ARBA00023004"/>
    </source>
</evidence>
<proteinExistence type="inferred from homology"/>
<dbReference type="GO" id="GO:0005506">
    <property type="term" value="F:iron ion binding"/>
    <property type="evidence" value="ECO:0007669"/>
    <property type="project" value="InterPro"/>
</dbReference>
<dbReference type="EMBL" id="CP023695">
    <property type="protein sequence ID" value="QEV21579.1"/>
    <property type="molecule type" value="Genomic_DNA"/>
</dbReference>
<keyword evidence="7" id="KW-0503">Monooxygenase</keyword>
<evidence type="ECO:0000256" key="1">
    <source>
        <dbReference type="ARBA" id="ARBA00001971"/>
    </source>
</evidence>
<protein>
    <submittedName>
        <fullName evidence="8">Cytochrome P450</fullName>
    </submittedName>
</protein>
<dbReference type="KEGG" id="salw:CP975_32200"/>
<dbReference type="Pfam" id="PF00067">
    <property type="entry name" value="p450"/>
    <property type="match status" value="1"/>
</dbReference>
<sequence>MTVESSSESALPYPCPHIMDEPHPFAALRSLPGPTRQHTSTGDESWLVTTYDGVKNMCGDPRIGRSHPDPRRAPRLWDAALMEATGEHENEATDHRRWRHTLSRHFSSRRTTRLRPSTEARFDTLVRSCLAAGPPADVCADLAYPLAAGVIFDLLGLPEELRRAMTEWSGMVREPGRAREAVRLRSRLRDDVDSILRRIRRQPHDITSDDSLLAGLALARTGSEDLRDEEHADAILDVFLAGFDTVAARMVYGTFFLLARPSQWNALCQDVSLVPGTVEEILRLAVPGGGWIPRYAQADIPVSGTSIKAGELVVLSFQSANRDEAVFRDASVFDIRRDPNPHIAFGHGKYYCLGAALARLELSVFLTGLARFSRLQVAGGLAEEPEVAHQKVTGGLNRLLVTWETNREEPQRR</sequence>
<evidence type="ECO:0000256" key="7">
    <source>
        <dbReference type="ARBA" id="ARBA00023033"/>
    </source>
</evidence>
<evidence type="ECO:0000256" key="2">
    <source>
        <dbReference type="ARBA" id="ARBA00010617"/>
    </source>
</evidence>
<evidence type="ECO:0000256" key="4">
    <source>
        <dbReference type="ARBA" id="ARBA00022723"/>
    </source>
</evidence>
<keyword evidence="6" id="KW-0408">Iron</keyword>
<evidence type="ECO:0000313" key="9">
    <source>
        <dbReference type="Proteomes" id="UP000326553"/>
    </source>
</evidence>
<dbReference type="GO" id="GO:0020037">
    <property type="term" value="F:heme binding"/>
    <property type="evidence" value="ECO:0007669"/>
    <property type="project" value="InterPro"/>
</dbReference>
<dbReference type="InterPro" id="IPR002397">
    <property type="entry name" value="Cyt_P450_B"/>
</dbReference>
<evidence type="ECO:0000256" key="5">
    <source>
        <dbReference type="ARBA" id="ARBA00023002"/>
    </source>
</evidence>
<keyword evidence="3" id="KW-0349">Heme</keyword>
<keyword evidence="9" id="KW-1185">Reference proteome</keyword>
<gene>
    <name evidence="8" type="ORF">CP975_32200</name>
</gene>
<dbReference type="GO" id="GO:0016705">
    <property type="term" value="F:oxidoreductase activity, acting on paired donors, with incorporation or reduction of molecular oxygen"/>
    <property type="evidence" value="ECO:0007669"/>
    <property type="project" value="InterPro"/>
</dbReference>
<dbReference type="Proteomes" id="UP000326553">
    <property type="component" value="Chromosome"/>
</dbReference>
<accession>A0A5J6HMP5</accession>
<dbReference type="SUPFAM" id="SSF48264">
    <property type="entry name" value="Cytochrome P450"/>
    <property type="match status" value="1"/>
</dbReference>
<organism evidence="8 9">
    <name type="scientific">Streptomyces alboniger</name>
    <dbReference type="NCBI Taxonomy" id="132473"/>
    <lineage>
        <taxon>Bacteria</taxon>
        <taxon>Bacillati</taxon>
        <taxon>Actinomycetota</taxon>
        <taxon>Actinomycetes</taxon>
        <taxon>Kitasatosporales</taxon>
        <taxon>Streptomycetaceae</taxon>
        <taxon>Streptomyces</taxon>
        <taxon>Streptomyces aurantiacus group</taxon>
    </lineage>
</organism>
<evidence type="ECO:0000313" key="8">
    <source>
        <dbReference type="EMBL" id="QEV21579.1"/>
    </source>
</evidence>
<comment type="similarity">
    <text evidence="2">Belongs to the cytochrome P450 family.</text>
</comment>
<comment type="cofactor">
    <cofactor evidence="1">
        <name>heme</name>
        <dbReference type="ChEBI" id="CHEBI:30413"/>
    </cofactor>
</comment>
<dbReference type="OrthoDB" id="3804058at2"/>
<dbReference type="PRINTS" id="PR00359">
    <property type="entry name" value="BP450"/>
</dbReference>